<dbReference type="GO" id="GO:0008270">
    <property type="term" value="F:zinc ion binding"/>
    <property type="evidence" value="ECO:0007669"/>
    <property type="project" value="UniProtKB-KW"/>
</dbReference>
<feature type="domain" description="RZ-type" evidence="7">
    <location>
        <begin position="335"/>
        <end position="413"/>
    </location>
</feature>
<evidence type="ECO:0000256" key="5">
    <source>
        <dbReference type="ARBA" id="ARBA00022833"/>
    </source>
</evidence>
<evidence type="ECO:0000313" key="8">
    <source>
        <dbReference type="EMBL" id="KAE8266392.1"/>
    </source>
</evidence>
<evidence type="ECO:0000256" key="1">
    <source>
        <dbReference type="ARBA" id="ARBA00004496"/>
    </source>
</evidence>
<accession>A0A8X7N3M7</accession>
<dbReference type="InterPro" id="IPR046439">
    <property type="entry name" value="ZF_RZ_dom"/>
</dbReference>
<dbReference type="GO" id="GO:0002376">
    <property type="term" value="P:immune system process"/>
    <property type="evidence" value="ECO:0007669"/>
    <property type="project" value="UniProtKB-KW"/>
</dbReference>
<evidence type="ECO:0000256" key="2">
    <source>
        <dbReference type="ARBA" id="ARBA00022490"/>
    </source>
</evidence>
<comment type="caution">
    <text evidence="8">The sequence shown here is derived from an EMBL/GenBank/DDBJ whole genome shotgun (WGS) entry which is preliminary data.</text>
</comment>
<organism evidence="8 9">
    <name type="scientific">Tilletia walkeri</name>
    <dbReference type="NCBI Taxonomy" id="117179"/>
    <lineage>
        <taxon>Eukaryota</taxon>
        <taxon>Fungi</taxon>
        <taxon>Dikarya</taxon>
        <taxon>Basidiomycota</taxon>
        <taxon>Ustilaginomycotina</taxon>
        <taxon>Exobasidiomycetes</taxon>
        <taxon>Tilletiales</taxon>
        <taxon>Tilletiaceae</taxon>
        <taxon>Tilletia</taxon>
    </lineage>
</organism>
<keyword evidence="6" id="KW-0391">Immunity</keyword>
<comment type="subcellular location">
    <subcellularLocation>
        <location evidence="1">Cytoplasm</location>
    </subcellularLocation>
</comment>
<sequence length="426" mass="47751">MRYGRPKKRACLDEQEKKHIDAANKTCKSLAERTAQLSVNVLAHVFGSHRSKKKMQGIKQHNLSHRGQKKLIHKLASDSMPTPASTFANLLHYGFSHASAVAWAESIEPVLSIILVAERMLKQKNPHVQAWQAAIAQAHQRFVATLDPRDIRRDQKALQLARASVSFPEPQAESKYHLLSMFIILDARMVMAKLASIIGDDLQPKQKEEWARLAEFLLSTGSQDAEKALRLAEATLHGKEALRAQAYGVRFRTEVIVNKLERSRAKETSKFDAAKIEEDAVKLEEKATSELERLREYWEKALSSATLGAAFQDQLNDIVSRRLADVEHFIKQRQARKAELKMIVETLIRFNVDFAYGGHFYRCPNGHVFTIGDCGGAMESGRCVECGATIGGTGHNLAEGNSRDYEMEQIARGLGAQPSPWAWGRD</sequence>
<keyword evidence="9" id="KW-1185">Reference proteome</keyword>
<gene>
    <name evidence="8" type="ORF">A4X09_0g5948</name>
</gene>
<evidence type="ECO:0000256" key="3">
    <source>
        <dbReference type="ARBA" id="ARBA00022723"/>
    </source>
</evidence>
<evidence type="ECO:0000256" key="4">
    <source>
        <dbReference type="ARBA" id="ARBA00022771"/>
    </source>
</evidence>
<protein>
    <recommendedName>
        <fullName evidence="7">RZ-type domain-containing protein</fullName>
    </recommendedName>
</protein>
<keyword evidence="3" id="KW-0479">Metal-binding</keyword>
<dbReference type="GO" id="GO:0005737">
    <property type="term" value="C:cytoplasm"/>
    <property type="evidence" value="ECO:0007669"/>
    <property type="project" value="UniProtKB-SubCell"/>
</dbReference>
<dbReference type="Proteomes" id="UP000078113">
    <property type="component" value="Unassembled WGS sequence"/>
</dbReference>
<evidence type="ECO:0000256" key="6">
    <source>
        <dbReference type="ARBA" id="ARBA00022859"/>
    </source>
</evidence>
<evidence type="ECO:0000313" key="9">
    <source>
        <dbReference type="Proteomes" id="UP000078113"/>
    </source>
</evidence>
<name>A0A8X7N3M7_9BASI</name>
<reference evidence="8" key="1">
    <citation type="submission" date="2016-04" db="EMBL/GenBank/DDBJ databases">
        <authorList>
            <person name="Nguyen H.D."/>
            <person name="Samba Siva P."/>
            <person name="Cullis J."/>
            <person name="Levesque C.A."/>
            <person name="Hambleton S."/>
        </authorList>
    </citation>
    <scope>NUCLEOTIDE SEQUENCE</scope>
    <source>
        <strain evidence="8">DAOMC 236422</strain>
    </source>
</reference>
<dbReference type="PROSITE" id="PS51981">
    <property type="entry name" value="ZF_RZ"/>
    <property type="match status" value="1"/>
</dbReference>
<reference evidence="8" key="2">
    <citation type="journal article" date="2019" name="IMA Fungus">
        <title>Genome sequencing and comparison of five Tilletia species to identify candidate genes for the detection of regulated species infecting wheat.</title>
        <authorList>
            <person name="Nguyen H.D.T."/>
            <person name="Sultana T."/>
            <person name="Kesanakurti P."/>
            <person name="Hambleton S."/>
        </authorList>
    </citation>
    <scope>NUCLEOTIDE SEQUENCE</scope>
    <source>
        <strain evidence="8">DAOMC 236422</strain>
    </source>
</reference>
<dbReference type="EMBL" id="LWDG02000340">
    <property type="protein sequence ID" value="KAE8266392.1"/>
    <property type="molecule type" value="Genomic_DNA"/>
</dbReference>
<keyword evidence="4" id="KW-0863">Zinc-finger</keyword>
<proteinExistence type="predicted"/>
<evidence type="ECO:0000259" key="7">
    <source>
        <dbReference type="PROSITE" id="PS51981"/>
    </source>
</evidence>
<dbReference type="Pfam" id="PF20173">
    <property type="entry name" value="ZnF_RZ-type"/>
    <property type="match status" value="1"/>
</dbReference>
<keyword evidence="2" id="KW-0963">Cytoplasm</keyword>
<keyword evidence="5" id="KW-0862">Zinc</keyword>
<dbReference type="AlphaFoldDB" id="A0A8X7N3M7"/>